<dbReference type="PANTHER" id="PTHR11638:SF157">
    <property type="entry name" value="AAA+ ATPASE DOMAIN-CONTAINING PROTEIN"/>
    <property type="match status" value="1"/>
</dbReference>
<dbReference type="InterPro" id="IPR019489">
    <property type="entry name" value="Clp_ATPase_C"/>
</dbReference>
<dbReference type="InterPro" id="IPR003959">
    <property type="entry name" value="ATPase_AAA_core"/>
</dbReference>
<dbReference type="AlphaFoldDB" id="A0A9R0Z0J0"/>
<protein>
    <recommendedName>
        <fullName evidence="3">Clp ATPase C-terminal domain-containing protein</fullName>
    </recommendedName>
</protein>
<name>A0A9R0Z0J0_TRITD</name>
<evidence type="ECO:0000256" key="2">
    <source>
        <dbReference type="ARBA" id="ARBA00022840"/>
    </source>
</evidence>
<dbReference type="InterPro" id="IPR050130">
    <property type="entry name" value="ClpA_ClpB"/>
</dbReference>
<reference evidence="4 5" key="1">
    <citation type="submission" date="2017-09" db="EMBL/GenBank/DDBJ databases">
        <authorList>
            <consortium name="International Durum Wheat Genome Sequencing Consortium (IDWGSC)"/>
            <person name="Milanesi L."/>
        </authorList>
    </citation>
    <scope>NUCLEOTIDE SEQUENCE [LARGE SCALE GENOMIC DNA]</scope>
    <source>
        <strain evidence="5">cv. Svevo</strain>
    </source>
</reference>
<dbReference type="SUPFAM" id="SSF52540">
    <property type="entry name" value="P-loop containing nucleoside triphosphate hydrolases"/>
    <property type="match status" value="1"/>
</dbReference>
<dbReference type="Gene3D" id="3.40.50.300">
    <property type="entry name" value="P-loop containing nucleotide triphosphate hydrolases"/>
    <property type="match status" value="1"/>
</dbReference>
<sequence>MLVRFDMSEYADSGSLSHLIGGSRSYEGEGQLSEKVRRQPYSVILFDEVDKANSSIINVFTQLLDDGMLIDGKGRNVDFKNTIIIMTSNLGSEHLSNGLTGESTMENARDLLMKEVEKCFKPSLINRLSEIAIFEPLSRNELREIANIQIKRIVAMMANKGFSLCVTDAALEVILSESHDTGYGARPLKRWMRKHVTAILSNMLVNGEVCKGSTISIDARDDRRGLKYQVLNEQEMGDP</sequence>
<dbReference type="SMART" id="SM01086">
    <property type="entry name" value="ClpB_D2-small"/>
    <property type="match status" value="1"/>
</dbReference>
<evidence type="ECO:0000313" key="4">
    <source>
        <dbReference type="EMBL" id="VAI69138.1"/>
    </source>
</evidence>
<organism evidence="4 5">
    <name type="scientific">Triticum turgidum subsp. durum</name>
    <name type="common">Durum wheat</name>
    <name type="synonym">Triticum durum</name>
    <dbReference type="NCBI Taxonomy" id="4567"/>
    <lineage>
        <taxon>Eukaryota</taxon>
        <taxon>Viridiplantae</taxon>
        <taxon>Streptophyta</taxon>
        <taxon>Embryophyta</taxon>
        <taxon>Tracheophyta</taxon>
        <taxon>Spermatophyta</taxon>
        <taxon>Magnoliopsida</taxon>
        <taxon>Liliopsida</taxon>
        <taxon>Poales</taxon>
        <taxon>Poaceae</taxon>
        <taxon>BOP clade</taxon>
        <taxon>Pooideae</taxon>
        <taxon>Triticodae</taxon>
        <taxon>Triticeae</taxon>
        <taxon>Triticinae</taxon>
        <taxon>Triticum</taxon>
    </lineage>
</organism>
<dbReference type="InterPro" id="IPR027417">
    <property type="entry name" value="P-loop_NTPase"/>
</dbReference>
<keyword evidence="2" id="KW-0067">ATP-binding</keyword>
<gene>
    <name evidence="4" type="ORF">TRITD_7Av1G012400</name>
</gene>
<accession>A0A9R0Z0J0</accession>
<dbReference type="Pfam" id="PF07724">
    <property type="entry name" value="AAA_2"/>
    <property type="match status" value="1"/>
</dbReference>
<dbReference type="EMBL" id="LT934123">
    <property type="protein sequence ID" value="VAI69138.1"/>
    <property type="molecule type" value="Genomic_DNA"/>
</dbReference>
<evidence type="ECO:0000259" key="3">
    <source>
        <dbReference type="SMART" id="SM01086"/>
    </source>
</evidence>
<dbReference type="PANTHER" id="PTHR11638">
    <property type="entry name" value="ATP-DEPENDENT CLP PROTEASE"/>
    <property type="match status" value="1"/>
</dbReference>
<dbReference type="GO" id="GO:0005737">
    <property type="term" value="C:cytoplasm"/>
    <property type="evidence" value="ECO:0007669"/>
    <property type="project" value="TreeGrafter"/>
</dbReference>
<proteinExistence type="predicted"/>
<evidence type="ECO:0000313" key="5">
    <source>
        <dbReference type="Proteomes" id="UP000324705"/>
    </source>
</evidence>
<dbReference type="InterPro" id="IPR001270">
    <property type="entry name" value="ClpA/B"/>
</dbReference>
<feature type="domain" description="Clp ATPase C-terminal" evidence="3">
    <location>
        <begin position="137"/>
        <end position="226"/>
    </location>
</feature>
<dbReference type="Gramene" id="TRITD7Av1G012400.1">
    <property type="protein sequence ID" value="TRITD7Av1G012400.1"/>
    <property type="gene ID" value="TRITD7Av1G012400"/>
</dbReference>
<dbReference type="OMA" id="IVAMMAN"/>
<dbReference type="GO" id="GO:0034605">
    <property type="term" value="P:cellular response to heat"/>
    <property type="evidence" value="ECO:0007669"/>
    <property type="project" value="TreeGrafter"/>
</dbReference>
<dbReference type="PRINTS" id="PR00300">
    <property type="entry name" value="CLPPROTEASEA"/>
</dbReference>
<dbReference type="Gene3D" id="1.10.8.60">
    <property type="match status" value="1"/>
</dbReference>
<keyword evidence="5" id="KW-1185">Reference proteome</keyword>
<dbReference type="GO" id="GO:0005524">
    <property type="term" value="F:ATP binding"/>
    <property type="evidence" value="ECO:0007669"/>
    <property type="project" value="UniProtKB-KW"/>
</dbReference>
<dbReference type="Proteomes" id="UP000324705">
    <property type="component" value="Chromosome 7A"/>
</dbReference>
<dbReference type="GO" id="GO:0016887">
    <property type="term" value="F:ATP hydrolysis activity"/>
    <property type="evidence" value="ECO:0007669"/>
    <property type="project" value="InterPro"/>
</dbReference>
<dbReference type="Pfam" id="PF10431">
    <property type="entry name" value="ClpB_D2-small"/>
    <property type="match status" value="1"/>
</dbReference>
<keyword evidence="1" id="KW-0547">Nucleotide-binding</keyword>
<evidence type="ECO:0000256" key="1">
    <source>
        <dbReference type="ARBA" id="ARBA00022741"/>
    </source>
</evidence>